<dbReference type="EMBL" id="BIXY01000145">
    <property type="protein sequence ID" value="GCF11789.1"/>
    <property type="molecule type" value="Genomic_DNA"/>
</dbReference>
<keyword evidence="3" id="KW-1185">Reference proteome</keyword>
<protein>
    <recommendedName>
        <fullName evidence="1">Bro-N domain-containing protein</fullName>
    </recommendedName>
</protein>
<name>A0A5A5TL14_9CHLR</name>
<reference evidence="2 3" key="1">
    <citation type="submission" date="2019-01" db="EMBL/GenBank/DDBJ databases">
        <title>Draft genome sequence of Dictyobacter sp. Uno17.</title>
        <authorList>
            <person name="Wang C.M."/>
            <person name="Zheng Y."/>
            <person name="Sakai Y."/>
            <person name="Abe K."/>
            <person name="Yokota A."/>
            <person name="Yabe S."/>
        </authorList>
    </citation>
    <scope>NUCLEOTIDE SEQUENCE [LARGE SCALE GENOMIC DNA]</scope>
    <source>
        <strain evidence="2 3">Uno17</strain>
    </source>
</reference>
<dbReference type="AlphaFoldDB" id="A0A5A5TL14"/>
<proteinExistence type="predicted"/>
<organism evidence="2 3">
    <name type="scientific">Dictyobacter arantiisoli</name>
    <dbReference type="NCBI Taxonomy" id="2014874"/>
    <lineage>
        <taxon>Bacteria</taxon>
        <taxon>Bacillati</taxon>
        <taxon>Chloroflexota</taxon>
        <taxon>Ktedonobacteria</taxon>
        <taxon>Ktedonobacterales</taxon>
        <taxon>Dictyobacteraceae</taxon>
        <taxon>Dictyobacter</taxon>
    </lineage>
</organism>
<dbReference type="InterPro" id="IPR003497">
    <property type="entry name" value="BRO_N_domain"/>
</dbReference>
<accession>A0A5A5TL14</accession>
<evidence type="ECO:0000313" key="3">
    <source>
        <dbReference type="Proteomes" id="UP000322530"/>
    </source>
</evidence>
<evidence type="ECO:0000313" key="2">
    <source>
        <dbReference type="EMBL" id="GCF11789.1"/>
    </source>
</evidence>
<dbReference type="Pfam" id="PF02498">
    <property type="entry name" value="Bro-N"/>
    <property type="match status" value="1"/>
</dbReference>
<sequence>MNIVNEFGLYSLILTSRKPEAKAFKRWITHEVLPAIRQTGKYSTPQDSTTAHELGDILADPERLSKFIHHLQGIRDTLYPGTRKLITRKL</sequence>
<dbReference type="PROSITE" id="PS51750">
    <property type="entry name" value="BRO_N"/>
    <property type="match status" value="1"/>
</dbReference>
<feature type="domain" description="Bro-N" evidence="1">
    <location>
        <begin position="1"/>
        <end position="40"/>
    </location>
</feature>
<evidence type="ECO:0000259" key="1">
    <source>
        <dbReference type="PROSITE" id="PS51750"/>
    </source>
</evidence>
<comment type="caution">
    <text evidence="2">The sequence shown here is derived from an EMBL/GenBank/DDBJ whole genome shotgun (WGS) entry which is preliminary data.</text>
</comment>
<gene>
    <name evidence="2" type="ORF">KDI_53530</name>
</gene>
<dbReference type="Proteomes" id="UP000322530">
    <property type="component" value="Unassembled WGS sequence"/>
</dbReference>